<feature type="domain" description="SDR-like Ig" evidence="6">
    <location>
        <begin position="61"/>
        <end position="146"/>
    </location>
</feature>
<dbReference type="AlphaFoldDB" id="A0AAW9YTZ3"/>
<protein>
    <recommendedName>
        <fullName evidence="6">SDR-like Ig domain-containing protein</fullName>
    </recommendedName>
</protein>
<evidence type="ECO:0000256" key="1">
    <source>
        <dbReference type="ARBA" id="ARBA00004168"/>
    </source>
</evidence>
<evidence type="ECO:0000313" key="8">
    <source>
        <dbReference type="Proteomes" id="UP000646308"/>
    </source>
</evidence>
<dbReference type="EMBL" id="WMFL01000082">
    <property type="protein sequence ID" value="NJI03182.1"/>
    <property type="molecule type" value="Genomic_DNA"/>
</dbReference>
<keyword evidence="2" id="KW-0134">Cell wall</keyword>
<keyword evidence="4" id="KW-0732">Signal</keyword>
<keyword evidence="3" id="KW-0964">Secreted</keyword>
<evidence type="ECO:0000259" key="6">
    <source>
        <dbReference type="Pfam" id="PF17961"/>
    </source>
</evidence>
<accession>A0AAW9YTZ3</accession>
<organism evidence="7 8">
    <name type="scientific">Staphylococcus agnetis</name>
    <dbReference type="NCBI Taxonomy" id="985762"/>
    <lineage>
        <taxon>Bacteria</taxon>
        <taxon>Bacillati</taxon>
        <taxon>Bacillota</taxon>
        <taxon>Bacilli</taxon>
        <taxon>Bacillales</taxon>
        <taxon>Staphylococcaceae</taxon>
        <taxon>Staphylococcus</taxon>
    </lineage>
</organism>
<dbReference type="Gene3D" id="2.60.40.1280">
    <property type="match status" value="1"/>
</dbReference>
<dbReference type="InterPro" id="IPR041171">
    <property type="entry name" value="SDR_Ig"/>
</dbReference>
<comment type="caution">
    <text evidence="7">The sequence shown here is derived from an EMBL/GenBank/DDBJ whole genome shotgun (WGS) entry which is preliminary data.</text>
</comment>
<keyword evidence="5" id="KW-0572">Peptidoglycan-anchor</keyword>
<comment type="subcellular location">
    <subcellularLocation>
        <location evidence="1">Secreted</location>
        <location evidence="1">Cell wall</location>
        <topology evidence="1">Peptidoglycan-anchor</topology>
    </subcellularLocation>
</comment>
<gene>
    <name evidence="7" type="ORF">GLV84_10120</name>
</gene>
<name>A0AAW9YTZ3_9STAP</name>
<evidence type="ECO:0000256" key="5">
    <source>
        <dbReference type="ARBA" id="ARBA00023088"/>
    </source>
</evidence>
<sequence>MINFIREDRIEKVYSFNIYFYFIYTAFTNEKCVLAQDLTQSLVDDIKVSKQDGSTGEFRYRDRAKITVNFSQKNGTKIQPNDTITVNLPPELVGFSKTFDITNNDGKVLGKCVVQNGQIICTFNDNVKDLQNVRGEFYFEAEINKADEGKHDVNLIFGNTNINRKIVVNNPKGVIGESNEIFLNQDK</sequence>
<evidence type="ECO:0000256" key="2">
    <source>
        <dbReference type="ARBA" id="ARBA00022512"/>
    </source>
</evidence>
<evidence type="ECO:0000256" key="4">
    <source>
        <dbReference type="ARBA" id="ARBA00022729"/>
    </source>
</evidence>
<dbReference type="SUPFAM" id="SSF49401">
    <property type="entry name" value="Bacterial adhesins"/>
    <property type="match status" value="1"/>
</dbReference>
<evidence type="ECO:0000256" key="3">
    <source>
        <dbReference type="ARBA" id="ARBA00022525"/>
    </source>
</evidence>
<dbReference type="Proteomes" id="UP000646308">
    <property type="component" value="Unassembled WGS sequence"/>
</dbReference>
<reference evidence="7" key="1">
    <citation type="submission" date="2019-11" db="EMBL/GenBank/DDBJ databases">
        <title>Whole genome comparisons of Staphylococcus agnetis isolates from cattle and chickens.</title>
        <authorList>
            <person name="Rhoads D."/>
            <person name="Shwani A."/>
            <person name="Adkins P."/>
            <person name="Calcutt M."/>
            <person name="Middleton J."/>
        </authorList>
    </citation>
    <scope>NUCLEOTIDE SEQUENCE</scope>
    <source>
        <strain evidence="7">1387</strain>
    </source>
</reference>
<dbReference type="GO" id="GO:0007155">
    <property type="term" value="P:cell adhesion"/>
    <property type="evidence" value="ECO:0007669"/>
    <property type="project" value="InterPro"/>
</dbReference>
<dbReference type="InterPro" id="IPR011252">
    <property type="entry name" value="Fibrogen-bd_dom1"/>
</dbReference>
<evidence type="ECO:0000313" key="7">
    <source>
        <dbReference type="EMBL" id="NJI03182.1"/>
    </source>
</evidence>
<proteinExistence type="predicted"/>
<dbReference type="InterPro" id="IPR008966">
    <property type="entry name" value="Adhesion_dom_sf"/>
</dbReference>
<dbReference type="Pfam" id="PF17961">
    <property type="entry name" value="Big_8"/>
    <property type="match status" value="1"/>
</dbReference>